<evidence type="ECO:0000313" key="4">
    <source>
        <dbReference type="Proteomes" id="UP000076577"/>
    </source>
</evidence>
<feature type="domain" description="TssC1 C-terminal" evidence="2">
    <location>
        <begin position="384"/>
        <end position="495"/>
    </location>
</feature>
<dbReference type="AlphaFoldDB" id="A0A165UMW5"/>
<protein>
    <recommendedName>
        <fullName evidence="5">Type VI secretion system contractile sheath large subunit</fullName>
    </recommendedName>
</protein>
<comment type="caution">
    <text evidence="3">The sequence shown here is derived from an EMBL/GenBank/DDBJ whole genome shotgun (WGS) entry which is preliminary data.</text>
</comment>
<dbReference type="InterPro" id="IPR010269">
    <property type="entry name" value="T6SS_TssC-like"/>
</dbReference>
<feature type="domain" description="TssC1 N-terminal" evidence="1">
    <location>
        <begin position="72"/>
        <end position="374"/>
    </location>
</feature>
<dbReference type="NCBIfam" id="TIGR03355">
    <property type="entry name" value="VI_chp_2"/>
    <property type="match status" value="1"/>
</dbReference>
<dbReference type="PATRIC" id="fig|989403.3.peg.4233"/>
<dbReference type="Pfam" id="PF05943">
    <property type="entry name" value="VipB"/>
    <property type="match status" value="1"/>
</dbReference>
<dbReference type="PANTHER" id="PTHR35565">
    <property type="entry name" value="CYTOPLASMIC PROTEIN-RELATED"/>
    <property type="match status" value="1"/>
</dbReference>
<dbReference type="PANTHER" id="PTHR35565:SF3">
    <property type="entry name" value="TYPE VI SECRETION SYSTEM SHEATH PROTEIN TSSC1"/>
    <property type="match status" value="1"/>
</dbReference>
<proteinExistence type="predicted"/>
<reference evidence="3 4" key="1">
    <citation type="journal article" date="2016" name="Front. Microbiol.">
        <title>Comparative Genomic Analysis Reveals a Diverse Repertoire of Genes Involved in Prokaryote-Eukaryote Interactions within the Pseudovibrio Genus.</title>
        <authorList>
            <person name="Romano S."/>
            <person name="Fernandez-Guerra A."/>
            <person name="Reen F.J."/>
            <person name="Glockner F.O."/>
            <person name="Crowley S.P."/>
            <person name="O'Sullivan O."/>
            <person name="Cotter P.D."/>
            <person name="Adams C."/>
            <person name="Dobson A.D."/>
            <person name="O'Gara F."/>
        </authorList>
    </citation>
    <scope>NUCLEOTIDE SEQUENCE [LARGE SCALE GENOMIC DNA]</scope>
    <source>
        <strain evidence="3 4">Ad2</strain>
    </source>
</reference>
<dbReference type="Pfam" id="PF18945">
    <property type="entry name" value="VipB_2"/>
    <property type="match status" value="1"/>
</dbReference>
<evidence type="ECO:0000259" key="2">
    <source>
        <dbReference type="Pfam" id="PF18945"/>
    </source>
</evidence>
<gene>
    <name evidence="3" type="ORF">PsAD2_03887</name>
</gene>
<dbReference type="EMBL" id="LMCB01000098">
    <property type="protein sequence ID" value="KZL12581.1"/>
    <property type="molecule type" value="Genomic_DNA"/>
</dbReference>
<dbReference type="Proteomes" id="UP000076577">
    <property type="component" value="Unassembled WGS sequence"/>
</dbReference>
<dbReference type="RefSeq" id="WP_068009650.1">
    <property type="nucleotide sequence ID" value="NZ_FOFM01000001.1"/>
</dbReference>
<name>A0A165UMW5_9HYPH</name>
<keyword evidence="4" id="KW-1185">Reference proteome</keyword>
<dbReference type="OrthoDB" id="9764000at2"/>
<evidence type="ECO:0000313" key="3">
    <source>
        <dbReference type="EMBL" id="KZL12581.1"/>
    </source>
</evidence>
<sequence>MAEAEKQPDVEAQEVQAEAIDPNAFDSLLKQEFKPKSDSAKEAVEGAVQALAEQALLNTTLISDDTLKSIESIVAEIDRKLSEQIQLILHHNDFQSLEGSWRGLHYLINNTETDEMLKIRVMNISKKDLSKTLKKYKGTAWDQSPVFKIIYEEEYGQFGGEPYGVLIGDYYFDHTPPDVALLNEMAEIAAAAHAPFIAGASPTLFQMESWQELSNPRDLTKIFQTPEYAAWRSLRDAEDSRYIGLAMPRFLSRLPYGAMTEPVEEFDFEEDTSGANSSKYVWSNSAFAMATNITRSFKMYGWCSRIRGVESGGAVEGLPAHTFPTDDGGVDMKCPTEIAITDRREAELAKNGMMPLLHRKNSDLAAFIGAQSLQKPAEYTDPDATANANLAARLPYLFASCRFAHYLKCIVRDKIGSFKERQDLQNWLQDWIMRYVDGDPAGSSELTKAERPLASAEVVVEADDSNPGYYSAKFFLRPHYQLEGLTVSLRLVSKLPSAKGG</sequence>
<dbReference type="STRING" id="989403.SAMN05421798_10193"/>
<evidence type="ECO:0000259" key="1">
    <source>
        <dbReference type="Pfam" id="PF05943"/>
    </source>
</evidence>
<organism evidence="3 4">
    <name type="scientific">Pseudovibrio axinellae</name>
    <dbReference type="NCBI Taxonomy" id="989403"/>
    <lineage>
        <taxon>Bacteria</taxon>
        <taxon>Pseudomonadati</taxon>
        <taxon>Pseudomonadota</taxon>
        <taxon>Alphaproteobacteria</taxon>
        <taxon>Hyphomicrobiales</taxon>
        <taxon>Stappiaceae</taxon>
        <taxon>Pseudovibrio</taxon>
    </lineage>
</organism>
<evidence type="ECO:0008006" key="5">
    <source>
        <dbReference type="Google" id="ProtNLM"/>
    </source>
</evidence>
<dbReference type="InterPro" id="IPR044031">
    <property type="entry name" value="TssC1_N"/>
</dbReference>
<accession>A0A165UMW5</accession>
<dbReference type="InterPro" id="IPR044032">
    <property type="entry name" value="TssC1_C"/>
</dbReference>